<dbReference type="PROSITE" id="PS51257">
    <property type="entry name" value="PROKAR_LIPOPROTEIN"/>
    <property type="match status" value="1"/>
</dbReference>
<keyword evidence="4" id="KW-0326">Glycosidase</keyword>
<organism evidence="7 8">
    <name type="scientific">Microbulbifer harenosus</name>
    <dbReference type="NCBI Taxonomy" id="2576840"/>
    <lineage>
        <taxon>Bacteria</taxon>
        <taxon>Pseudomonadati</taxon>
        <taxon>Pseudomonadota</taxon>
        <taxon>Gammaproteobacteria</taxon>
        <taxon>Cellvibrionales</taxon>
        <taxon>Microbulbiferaceae</taxon>
        <taxon>Microbulbifer</taxon>
    </lineage>
</organism>
<dbReference type="InterPro" id="IPR001547">
    <property type="entry name" value="Glyco_hydro_5"/>
</dbReference>
<evidence type="ECO:0000256" key="1">
    <source>
        <dbReference type="ARBA" id="ARBA00001678"/>
    </source>
</evidence>
<evidence type="ECO:0000256" key="3">
    <source>
        <dbReference type="ARBA" id="ARBA00022801"/>
    </source>
</evidence>
<dbReference type="EC" id="3.2.1.78" evidence="2"/>
<dbReference type="RefSeq" id="WP_138236813.1">
    <property type="nucleotide sequence ID" value="NZ_CP185860.1"/>
</dbReference>
<evidence type="ECO:0000256" key="2">
    <source>
        <dbReference type="ARBA" id="ARBA00012706"/>
    </source>
</evidence>
<feature type="domain" description="Glycoside hydrolase family 5" evidence="6">
    <location>
        <begin position="42"/>
        <end position="446"/>
    </location>
</feature>
<feature type="signal peptide" evidence="5">
    <location>
        <begin position="1"/>
        <end position="17"/>
    </location>
</feature>
<dbReference type="PANTHER" id="PTHR31451:SF40">
    <property type="entry name" value="GLYCOSIDE HYDROLASE FAMILY 5 DOMAIN-CONTAINING PROTEIN"/>
    <property type="match status" value="1"/>
</dbReference>
<evidence type="ECO:0000256" key="5">
    <source>
        <dbReference type="SAM" id="SignalP"/>
    </source>
</evidence>
<evidence type="ECO:0000259" key="6">
    <source>
        <dbReference type="Pfam" id="PF26410"/>
    </source>
</evidence>
<dbReference type="PANTHER" id="PTHR31451">
    <property type="match status" value="1"/>
</dbReference>
<dbReference type="EMBL" id="VANI01000018">
    <property type="protein sequence ID" value="TLM75242.1"/>
    <property type="molecule type" value="Genomic_DNA"/>
</dbReference>
<reference evidence="7 8" key="1">
    <citation type="submission" date="2019-05" db="EMBL/GenBank/DDBJ databases">
        <title>Microbulbifer harenosus sp. nov., an alginate-degrading bacterium isolated from coastal sand.</title>
        <authorList>
            <person name="Huang H."/>
            <person name="Mo K."/>
            <person name="Bao S."/>
        </authorList>
    </citation>
    <scope>NUCLEOTIDE SEQUENCE [LARGE SCALE GENOMIC DNA]</scope>
    <source>
        <strain evidence="7 8">HB161719</strain>
    </source>
</reference>
<keyword evidence="5" id="KW-0732">Signal</keyword>
<gene>
    <name evidence="7" type="ORF">FDY93_16245</name>
</gene>
<dbReference type="Proteomes" id="UP000306791">
    <property type="component" value="Unassembled WGS sequence"/>
</dbReference>
<proteinExistence type="predicted"/>
<dbReference type="SUPFAM" id="SSF51445">
    <property type="entry name" value="(Trans)glycosidases"/>
    <property type="match status" value="1"/>
</dbReference>
<keyword evidence="3" id="KW-0378">Hydrolase</keyword>
<comment type="caution">
    <text evidence="7">The sequence shown here is derived from an EMBL/GenBank/DDBJ whole genome shotgun (WGS) entry which is preliminary data.</text>
</comment>
<feature type="chain" id="PRO_5046288278" description="mannan endo-1,4-beta-mannosidase" evidence="5">
    <location>
        <begin position="18"/>
        <end position="454"/>
    </location>
</feature>
<accession>A0ABY2UFY7</accession>
<keyword evidence="8" id="KW-1185">Reference proteome</keyword>
<protein>
    <recommendedName>
        <fullName evidence="2">mannan endo-1,4-beta-mannosidase</fullName>
        <ecNumber evidence="2">3.2.1.78</ecNumber>
    </recommendedName>
</protein>
<dbReference type="Pfam" id="PF26410">
    <property type="entry name" value="GH5_mannosidase"/>
    <property type="match status" value="1"/>
</dbReference>
<comment type="catalytic activity">
    <reaction evidence="1">
        <text>Random hydrolysis of (1-&gt;4)-beta-D-mannosidic linkages in mannans, galactomannans and glucomannans.</text>
        <dbReference type="EC" id="3.2.1.78"/>
    </reaction>
</comment>
<name>A0ABY2UFY7_9GAMM</name>
<evidence type="ECO:0000256" key="4">
    <source>
        <dbReference type="ARBA" id="ARBA00023295"/>
    </source>
</evidence>
<dbReference type="InterPro" id="IPR045053">
    <property type="entry name" value="MAN-like"/>
</dbReference>
<evidence type="ECO:0000313" key="7">
    <source>
        <dbReference type="EMBL" id="TLM75242.1"/>
    </source>
</evidence>
<dbReference type="InterPro" id="IPR017853">
    <property type="entry name" value="GH"/>
</dbReference>
<sequence length="454" mass="49944">MKINALSFRLRATTASAIVGSLALGACTADINVSSTTAAPSAFVQVQDGKFQLAGAPYHYVGTNYWYGAYLAATDKTRLIRELDLLRARGITNLRVLALSEQSAHSRSVSPAVISAPNEYDADLQAGLDILLAEMAARDMKAVLYLTNFWQWSGGMSQYLVWHEDIALDDPDISGKWDEYIENTTDFYRCAPCQQQYLKAAGSLIERVNSVTGKTYKNDPTIMAWQLANEPRSGGANYDPERAADYIRWVHNSAAAIKSLAPSQLVSSGSEGLAGSQEQAEVYVRAHASDAIDYLTVHLWIKNWGWFDATNPEQTYGSALEKATRYLDSHAQIADDLNKPLVLEEFGVERDGGSFSPDSGTEYRDRFLTAIYARIEQDIAEDGPFAGSNFWTFSGYGRSGNPEYIWQPGNDFLGDPPQEPQGLNSVFDSDRSTLEIIQAHASKLNPSEKTAGTH</sequence>
<evidence type="ECO:0000313" key="8">
    <source>
        <dbReference type="Proteomes" id="UP000306791"/>
    </source>
</evidence>
<dbReference type="Gene3D" id="3.20.20.80">
    <property type="entry name" value="Glycosidases"/>
    <property type="match status" value="1"/>
</dbReference>